<dbReference type="PANTHER" id="PTHR43065:SF42">
    <property type="entry name" value="TWO-COMPONENT SENSOR PPRA"/>
    <property type="match status" value="1"/>
</dbReference>
<dbReference type="SMART" id="SM00387">
    <property type="entry name" value="HATPase_c"/>
    <property type="match status" value="1"/>
</dbReference>
<dbReference type="GO" id="GO:0000155">
    <property type="term" value="F:phosphorelay sensor kinase activity"/>
    <property type="evidence" value="ECO:0007669"/>
    <property type="project" value="InterPro"/>
</dbReference>
<evidence type="ECO:0000256" key="3">
    <source>
        <dbReference type="ARBA" id="ARBA00022553"/>
    </source>
</evidence>
<organism evidence="11">
    <name type="scientific">Desulfofervidus auxilii</name>
    <dbReference type="NCBI Taxonomy" id="1621989"/>
    <lineage>
        <taxon>Bacteria</taxon>
        <taxon>Pseudomonadati</taxon>
        <taxon>Thermodesulfobacteriota</taxon>
        <taxon>Candidatus Desulfofervidia</taxon>
        <taxon>Candidatus Desulfofervidales</taxon>
        <taxon>Candidatus Desulfofervidaceae</taxon>
        <taxon>Candidatus Desulfofervidus</taxon>
    </lineage>
</organism>
<dbReference type="NCBIfam" id="TIGR00229">
    <property type="entry name" value="sensory_box"/>
    <property type="match status" value="1"/>
</dbReference>
<dbReference type="InterPro" id="IPR029016">
    <property type="entry name" value="GAF-like_dom_sf"/>
</dbReference>
<dbReference type="InterPro" id="IPR001610">
    <property type="entry name" value="PAC"/>
</dbReference>
<evidence type="ECO:0000256" key="4">
    <source>
        <dbReference type="ARBA" id="ARBA00022679"/>
    </source>
</evidence>
<keyword evidence="5" id="KW-0418">Kinase</keyword>
<dbReference type="EC" id="2.7.13.3" evidence="2"/>
<comment type="catalytic activity">
    <reaction evidence="1">
        <text>ATP + protein L-histidine = ADP + protein N-phospho-L-histidine.</text>
        <dbReference type="EC" id="2.7.13.3"/>
    </reaction>
</comment>
<proteinExistence type="predicted"/>
<dbReference type="SUPFAM" id="SSF52172">
    <property type="entry name" value="CheY-like"/>
    <property type="match status" value="1"/>
</dbReference>
<feature type="domain" description="Response regulatory" evidence="8">
    <location>
        <begin position="532"/>
        <end position="652"/>
    </location>
</feature>
<evidence type="ECO:0000259" key="7">
    <source>
        <dbReference type="PROSITE" id="PS50109"/>
    </source>
</evidence>
<dbReference type="InterPro" id="IPR004358">
    <property type="entry name" value="Sig_transdc_His_kin-like_C"/>
</dbReference>
<evidence type="ECO:0000259" key="8">
    <source>
        <dbReference type="PROSITE" id="PS50110"/>
    </source>
</evidence>
<gene>
    <name evidence="11" type="ORF">ENF30_02495</name>
</gene>
<sequence length="655" mass="73194">VSSLCYEILDCLVRLLGFDLGIIRIFDTETKTLNPIAVIGFPEKGIREKLSVLHFNDERHVAALVAHTKVPIFAPNVKRHKIPHTYAQKLDEFDIHSLIVWPLIGKEKKFWGTIELIGYVPKDINKKDYPFFETMANMFSIAIEHKRMEERLLAEKERLIITLRSIGDGVIVTDNNGKIILMNQKAEELTGWVQDEAKGRPLEEVFYIVNEKTYKRCKNPFERVIKTDGIVGLANDTILIAKDGTQRVITDSGVPIRDKLGGIVGVVVVFRDITEKRKMKEELAKADKLESLSVLASGIAHDFNNILTAVLGNIALAKMAARPIDEVIKRLEKAEKACFRGRKLTQQLLTFARGGEPVKKIVSIADLVKESANLALSGSNVKIKFFIKKDLWPVEVDEGQMSQVIHNMIINAEQAMPKGGVIKIICENVIVTDRDSLPLKEGKYVRIAIQDQGVGISKEFLSKIFDPFFTTKSKGSGLGLAIAYSVIKKHKGFITVDSKLGVGTTFHIYLPAAKGEITTSEEDDEKIKGKGKVLVMDDEEMILEITEEMLKQLGYEVVCTKNGEEAIKLYEEAKISKRPFDAVILDLTIPGGMGGEEVIKKLIHIDPQVKAIVSSGYPTAPIIADYKKYGFCATLIKPYRMNDLAKILHNIIKKK</sequence>
<dbReference type="Gene3D" id="3.40.50.2300">
    <property type="match status" value="1"/>
</dbReference>
<evidence type="ECO:0000256" key="1">
    <source>
        <dbReference type="ARBA" id="ARBA00000085"/>
    </source>
</evidence>
<evidence type="ECO:0000313" key="11">
    <source>
        <dbReference type="EMBL" id="HDD35651.1"/>
    </source>
</evidence>
<dbReference type="CDD" id="cd00130">
    <property type="entry name" value="PAS"/>
    <property type="match status" value="1"/>
</dbReference>
<evidence type="ECO:0000256" key="5">
    <source>
        <dbReference type="ARBA" id="ARBA00022777"/>
    </source>
</evidence>
<dbReference type="SUPFAM" id="SSF55785">
    <property type="entry name" value="PYP-like sensor domain (PAS domain)"/>
    <property type="match status" value="1"/>
</dbReference>
<dbReference type="SUPFAM" id="SSF47384">
    <property type="entry name" value="Homodimeric domain of signal transducing histidine kinase"/>
    <property type="match status" value="1"/>
</dbReference>
<dbReference type="InterPro" id="IPR001789">
    <property type="entry name" value="Sig_transdc_resp-reg_receiver"/>
</dbReference>
<feature type="domain" description="PAC" evidence="10">
    <location>
        <begin position="233"/>
        <end position="285"/>
    </location>
</feature>
<dbReference type="PROSITE" id="PS50109">
    <property type="entry name" value="HIS_KIN"/>
    <property type="match status" value="1"/>
</dbReference>
<dbReference type="InterPro" id="IPR003018">
    <property type="entry name" value="GAF"/>
</dbReference>
<dbReference type="SMART" id="SM00448">
    <property type="entry name" value="REC"/>
    <property type="match status" value="1"/>
</dbReference>
<evidence type="ECO:0000256" key="2">
    <source>
        <dbReference type="ARBA" id="ARBA00012438"/>
    </source>
</evidence>
<evidence type="ECO:0000256" key="6">
    <source>
        <dbReference type="PROSITE-ProRule" id="PRU00169"/>
    </source>
</evidence>
<reference evidence="11" key="1">
    <citation type="journal article" date="2020" name="mSystems">
        <title>Genome- and Community-Level Interaction Insights into Carbon Utilization and Element Cycling Functions of Hydrothermarchaeota in Hydrothermal Sediment.</title>
        <authorList>
            <person name="Zhou Z."/>
            <person name="Liu Y."/>
            <person name="Xu W."/>
            <person name="Pan J."/>
            <person name="Luo Z.H."/>
            <person name="Li M."/>
        </authorList>
    </citation>
    <scope>NUCLEOTIDE SEQUENCE [LARGE SCALE GENOMIC DNA]</scope>
    <source>
        <strain evidence="11">HyVt-113</strain>
    </source>
</reference>
<dbReference type="SMART" id="SM00065">
    <property type="entry name" value="GAF"/>
    <property type="match status" value="1"/>
</dbReference>
<dbReference type="PROSITE" id="PS50113">
    <property type="entry name" value="PAC"/>
    <property type="match status" value="1"/>
</dbReference>
<dbReference type="Pfam" id="PF13185">
    <property type="entry name" value="GAF_2"/>
    <property type="match status" value="1"/>
</dbReference>
<comment type="caution">
    <text evidence="11">The sequence shown here is derived from an EMBL/GenBank/DDBJ whole genome shotgun (WGS) entry which is preliminary data.</text>
</comment>
<keyword evidence="4" id="KW-0808">Transferase</keyword>
<dbReference type="InterPro" id="IPR036097">
    <property type="entry name" value="HisK_dim/P_sf"/>
</dbReference>
<dbReference type="InterPro" id="IPR000700">
    <property type="entry name" value="PAS-assoc_C"/>
</dbReference>
<dbReference type="CDD" id="cd00156">
    <property type="entry name" value="REC"/>
    <property type="match status" value="1"/>
</dbReference>
<feature type="non-terminal residue" evidence="11">
    <location>
        <position position="1"/>
    </location>
</feature>
<dbReference type="InterPro" id="IPR035965">
    <property type="entry name" value="PAS-like_dom_sf"/>
</dbReference>
<dbReference type="PROSITE" id="PS50112">
    <property type="entry name" value="PAS"/>
    <property type="match status" value="1"/>
</dbReference>
<dbReference type="SUPFAM" id="SSF55781">
    <property type="entry name" value="GAF domain-like"/>
    <property type="match status" value="1"/>
</dbReference>
<evidence type="ECO:0000259" key="9">
    <source>
        <dbReference type="PROSITE" id="PS50112"/>
    </source>
</evidence>
<dbReference type="Gene3D" id="3.30.450.20">
    <property type="entry name" value="PAS domain"/>
    <property type="match status" value="1"/>
</dbReference>
<keyword evidence="3 6" id="KW-0597">Phosphoprotein</keyword>
<dbReference type="InterPro" id="IPR036890">
    <property type="entry name" value="HATPase_C_sf"/>
</dbReference>
<dbReference type="Pfam" id="PF02518">
    <property type="entry name" value="HATPase_c"/>
    <property type="match status" value="1"/>
</dbReference>
<dbReference type="EMBL" id="DQWQ01000108">
    <property type="protein sequence ID" value="HDD35651.1"/>
    <property type="molecule type" value="Genomic_DNA"/>
</dbReference>
<dbReference type="Gene3D" id="1.10.287.130">
    <property type="match status" value="1"/>
</dbReference>
<dbReference type="Gene3D" id="3.30.565.10">
    <property type="entry name" value="Histidine kinase-like ATPase, C-terminal domain"/>
    <property type="match status" value="1"/>
</dbReference>
<dbReference type="PANTHER" id="PTHR43065">
    <property type="entry name" value="SENSOR HISTIDINE KINASE"/>
    <property type="match status" value="1"/>
</dbReference>
<feature type="modified residue" description="4-aspartylphosphate" evidence="6">
    <location>
        <position position="586"/>
    </location>
</feature>
<dbReference type="InterPro" id="IPR011006">
    <property type="entry name" value="CheY-like_superfamily"/>
</dbReference>
<dbReference type="Pfam" id="PF00072">
    <property type="entry name" value="Response_reg"/>
    <property type="match status" value="1"/>
</dbReference>
<dbReference type="InterPro" id="IPR003661">
    <property type="entry name" value="HisK_dim/P_dom"/>
</dbReference>
<evidence type="ECO:0000259" key="10">
    <source>
        <dbReference type="PROSITE" id="PS50113"/>
    </source>
</evidence>
<dbReference type="PROSITE" id="PS50110">
    <property type="entry name" value="RESPONSE_REGULATORY"/>
    <property type="match status" value="1"/>
</dbReference>
<dbReference type="Gene3D" id="3.30.450.40">
    <property type="match status" value="1"/>
</dbReference>
<name>A0A7V0IAK4_DESA2</name>
<dbReference type="AlphaFoldDB" id="A0A7V0IAK4"/>
<dbReference type="SUPFAM" id="SSF55874">
    <property type="entry name" value="ATPase domain of HSP90 chaperone/DNA topoisomerase II/histidine kinase"/>
    <property type="match status" value="1"/>
</dbReference>
<protein>
    <recommendedName>
        <fullName evidence="2">histidine kinase</fullName>
        <ecNumber evidence="2">2.7.13.3</ecNumber>
    </recommendedName>
</protein>
<accession>A0A7V0IAK4</accession>
<dbReference type="Pfam" id="PF08448">
    <property type="entry name" value="PAS_4"/>
    <property type="match status" value="1"/>
</dbReference>
<dbReference type="InterPro" id="IPR005467">
    <property type="entry name" value="His_kinase_dom"/>
</dbReference>
<feature type="domain" description="Histidine kinase" evidence="7">
    <location>
        <begin position="298"/>
        <end position="514"/>
    </location>
</feature>
<dbReference type="SMART" id="SM00388">
    <property type="entry name" value="HisKA"/>
    <property type="match status" value="1"/>
</dbReference>
<dbReference type="SMART" id="SM00086">
    <property type="entry name" value="PAC"/>
    <property type="match status" value="1"/>
</dbReference>
<feature type="domain" description="PAS" evidence="9">
    <location>
        <begin position="155"/>
        <end position="228"/>
    </location>
</feature>
<dbReference type="InterPro" id="IPR003594">
    <property type="entry name" value="HATPase_dom"/>
</dbReference>
<dbReference type="SMART" id="SM00091">
    <property type="entry name" value="PAS"/>
    <property type="match status" value="1"/>
</dbReference>
<dbReference type="InterPro" id="IPR013656">
    <property type="entry name" value="PAS_4"/>
</dbReference>
<dbReference type="PRINTS" id="PR00344">
    <property type="entry name" value="BCTRLSENSOR"/>
</dbReference>
<dbReference type="Proteomes" id="UP000885706">
    <property type="component" value="Unassembled WGS sequence"/>
</dbReference>
<dbReference type="InterPro" id="IPR000014">
    <property type="entry name" value="PAS"/>
</dbReference>
<dbReference type="CDD" id="cd00082">
    <property type="entry name" value="HisKA"/>
    <property type="match status" value="1"/>
</dbReference>